<dbReference type="RefSeq" id="WP_014325463.1">
    <property type="nucleotide sequence ID" value="NZ_CP010546.1"/>
</dbReference>
<dbReference type="GO" id="GO:0051301">
    <property type="term" value="P:cell division"/>
    <property type="evidence" value="ECO:0007669"/>
    <property type="project" value="UniProtKB-KW"/>
</dbReference>
<comment type="catalytic activity">
    <reaction evidence="1 12 13">
        <text>[protein]-peptidylproline (omega=180) = [protein]-peptidylproline (omega=0)</text>
        <dbReference type="Rhea" id="RHEA:16237"/>
        <dbReference type="Rhea" id="RHEA-COMP:10747"/>
        <dbReference type="Rhea" id="RHEA-COMP:10748"/>
        <dbReference type="ChEBI" id="CHEBI:83833"/>
        <dbReference type="ChEBI" id="CHEBI:83834"/>
        <dbReference type="EC" id="5.2.1.8"/>
    </reaction>
</comment>
<dbReference type="InterPro" id="IPR008881">
    <property type="entry name" value="Trigger_fac_ribosome-bd_bac"/>
</dbReference>
<evidence type="ECO:0000313" key="17">
    <source>
        <dbReference type="Proteomes" id="UP000007756"/>
    </source>
</evidence>
<evidence type="ECO:0000256" key="10">
    <source>
        <dbReference type="ARBA" id="ARBA00024849"/>
    </source>
</evidence>
<dbReference type="HOGENOM" id="CLU_033058_3_2_14"/>
<dbReference type="GeneID" id="66609013"/>
<dbReference type="InterPro" id="IPR027304">
    <property type="entry name" value="Trigger_fact/SurA_dom_sf"/>
</dbReference>
<dbReference type="EC" id="5.2.1.8" evidence="3 12"/>
<keyword evidence="8 12" id="KW-0413">Isomerase</keyword>
<reference evidence="16 17" key="1">
    <citation type="journal article" date="2010" name="Appl. Environ. Microbiol.">
        <title>Targeted chromosomal knockouts in Mycoplasma pneumoniae.</title>
        <authorList>
            <person name="Krishnakumar R."/>
            <person name="Assad-Garcia N."/>
            <person name="Benders G.A."/>
            <person name="Phan Q."/>
            <person name="Montague M.G."/>
            <person name="Glass J.I."/>
        </authorList>
    </citation>
    <scope>NUCLEOTIDE SEQUENCE [LARGE SCALE GENOMIC DNA]</scope>
    <source>
        <strain evidence="17">ATCC 15531 / DSM 22911 / NBRC 14401 / NCTC 10119 / FH</strain>
    </source>
</reference>
<dbReference type="InterPro" id="IPR046357">
    <property type="entry name" value="PPIase_dom_sf"/>
</dbReference>
<comment type="function">
    <text evidence="10 12">Involved in protein export. Acts as a chaperone by maintaining the newly synthesized protein in an open conformation. Functions as a peptidyl-prolyl cis-trans isomerase.</text>
</comment>
<dbReference type="PaxDb" id="722438-MPNE_0384"/>
<evidence type="ECO:0000313" key="16">
    <source>
        <dbReference type="EMBL" id="ADK86669.1"/>
    </source>
</evidence>
<name>A0A0H3DLK6_MYCPB</name>
<evidence type="ECO:0000256" key="3">
    <source>
        <dbReference type="ARBA" id="ARBA00013194"/>
    </source>
</evidence>
<dbReference type="InterPro" id="IPR037041">
    <property type="entry name" value="Trigger_fac_C_sf"/>
</dbReference>
<dbReference type="GO" id="GO:0005737">
    <property type="term" value="C:cytoplasm"/>
    <property type="evidence" value="ECO:0007669"/>
    <property type="project" value="UniProtKB-SubCell"/>
</dbReference>
<dbReference type="InterPro" id="IPR005215">
    <property type="entry name" value="Trig_fac"/>
</dbReference>
<dbReference type="GO" id="GO:0015031">
    <property type="term" value="P:protein transport"/>
    <property type="evidence" value="ECO:0007669"/>
    <property type="project" value="UniProtKB-UniRule"/>
</dbReference>
<dbReference type="Gene3D" id="1.10.3120.10">
    <property type="entry name" value="Trigger factor, C-terminal domain"/>
    <property type="match status" value="1"/>
</dbReference>
<keyword evidence="7 12" id="KW-0143">Chaperone</keyword>
<keyword evidence="12" id="KW-0963">Cytoplasm</keyword>
<dbReference type="EMBL" id="CP002077">
    <property type="protein sequence ID" value="ADK86669.1"/>
    <property type="molecule type" value="Genomic_DNA"/>
</dbReference>
<sequence length="444" mass="51369">MKQYKLVNTTQKEKTLCLEIAIDTKLWKETQQKQTQDLTKNMKIKGFRKGKVPPTLAKDYLDRAELLQRSAQAVIDAIFQPLQQEAVIADNENVIEDFPTIDFKTINENDCVILFDFDLVPQFELPDYKHIKDLSPIVPLKDEEFNKELHNIEKNKGKLVDVSDKALANNDIAVIDFVGKVDGKVLESATAKQYELTIGSNSFIDGFESGLIGMKVGDKRQLKLKFPKDYHAEELKGKPVEFDIELKAIKQLEITPMDETNFKEYLPAQYQGFNSLKEFKTYFHKLVSAKKLEITLQENSVKIRQFFLANTTLPYIPDSLIKLESDRLLRAQKDQAEQYKIPFERLLAASKLSLEQLQQRNIKEARDNVTFALVMKRIADVEKIKVDNKKIHSEIESIIDVEYPFVNAELKKQMFHNMEQQKDFVESIILNRLTTTKIIEYSTH</sequence>
<dbReference type="Gene3D" id="3.10.50.40">
    <property type="match status" value="1"/>
</dbReference>
<organism evidence="16 17">
    <name type="scientific">Mycoplasmoides pneumoniae (strain ATCC 15531 / DSM 23978 / CIP 103766 / NBRC 14401 / NCTC 10119 / FH)</name>
    <name type="common">Mycoplasma pneumoniae</name>
    <dbReference type="NCBI Taxonomy" id="722438"/>
    <lineage>
        <taxon>Bacteria</taxon>
        <taxon>Bacillati</taxon>
        <taxon>Mycoplasmatota</taxon>
        <taxon>Mycoplasmoidales</taxon>
        <taxon>Mycoplasmoidaceae</taxon>
        <taxon>Mycoplasmoides</taxon>
    </lineage>
</organism>
<evidence type="ECO:0000256" key="11">
    <source>
        <dbReference type="ARBA" id="ARBA00029986"/>
    </source>
</evidence>
<evidence type="ECO:0000256" key="12">
    <source>
        <dbReference type="HAMAP-Rule" id="MF_00303"/>
    </source>
</evidence>
<dbReference type="GO" id="GO:0006457">
    <property type="term" value="P:protein folding"/>
    <property type="evidence" value="ECO:0007669"/>
    <property type="project" value="UniProtKB-UniRule"/>
</dbReference>
<dbReference type="NCBIfam" id="TIGR00115">
    <property type="entry name" value="tig"/>
    <property type="match status" value="1"/>
</dbReference>
<keyword evidence="5 12" id="KW-0132">Cell division</keyword>
<dbReference type="SUPFAM" id="SSF102735">
    <property type="entry name" value="Trigger factor ribosome-binding domain"/>
    <property type="match status" value="1"/>
</dbReference>
<dbReference type="STRING" id="722438.F539_01860"/>
<keyword evidence="9 12" id="KW-0131">Cell cycle</keyword>
<comment type="domain">
    <text evidence="12">Consists of 3 domains; the N-terminus binds the ribosome, the middle domain has PPIase activity, while the C-terminus has intrinsic chaperone activity on its own.</text>
</comment>
<evidence type="ECO:0000256" key="4">
    <source>
        <dbReference type="ARBA" id="ARBA00016902"/>
    </source>
</evidence>
<evidence type="ECO:0000256" key="6">
    <source>
        <dbReference type="ARBA" id="ARBA00023110"/>
    </source>
</evidence>
<dbReference type="AlphaFoldDB" id="A0A0H3DLK6"/>
<dbReference type="KEGG" id="mpj:MPNE_0384"/>
<comment type="similarity">
    <text evidence="2 12 14">Belongs to the FKBP-type PPIase family. Tig subfamily.</text>
</comment>
<dbReference type="GO" id="GO:0003755">
    <property type="term" value="F:peptidyl-prolyl cis-trans isomerase activity"/>
    <property type="evidence" value="ECO:0007669"/>
    <property type="project" value="UniProtKB-UniRule"/>
</dbReference>
<dbReference type="SUPFAM" id="SSF54534">
    <property type="entry name" value="FKBP-like"/>
    <property type="match status" value="1"/>
</dbReference>
<dbReference type="HAMAP" id="MF_00303">
    <property type="entry name" value="Trigger_factor_Tig"/>
    <property type="match status" value="1"/>
</dbReference>
<feature type="domain" description="PPIase FKBP-type" evidence="15">
    <location>
        <begin position="170"/>
        <end position="250"/>
    </location>
</feature>
<evidence type="ECO:0000256" key="1">
    <source>
        <dbReference type="ARBA" id="ARBA00000971"/>
    </source>
</evidence>
<dbReference type="InterPro" id="IPR036611">
    <property type="entry name" value="Trigger_fac_ribosome-bd_sf"/>
</dbReference>
<dbReference type="PIRSF" id="PIRSF003095">
    <property type="entry name" value="Trigger_factor"/>
    <property type="match status" value="1"/>
</dbReference>
<dbReference type="SUPFAM" id="SSF109998">
    <property type="entry name" value="Triger factor/SurA peptide-binding domain-like"/>
    <property type="match status" value="1"/>
</dbReference>
<dbReference type="Pfam" id="PF05698">
    <property type="entry name" value="Trigger_C"/>
    <property type="match status" value="1"/>
</dbReference>
<evidence type="ECO:0000256" key="5">
    <source>
        <dbReference type="ARBA" id="ARBA00022618"/>
    </source>
</evidence>
<dbReference type="eggNOG" id="COG0544">
    <property type="taxonomic scope" value="Bacteria"/>
</dbReference>
<dbReference type="InterPro" id="IPR001179">
    <property type="entry name" value="PPIase_FKBP_dom"/>
</dbReference>
<evidence type="ECO:0000256" key="9">
    <source>
        <dbReference type="ARBA" id="ARBA00023306"/>
    </source>
</evidence>
<evidence type="ECO:0000256" key="13">
    <source>
        <dbReference type="PROSITE-ProRule" id="PRU00277"/>
    </source>
</evidence>
<accession>A0A0H3DLK6</accession>
<evidence type="ECO:0000259" key="15">
    <source>
        <dbReference type="PROSITE" id="PS50059"/>
    </source>
</evidence>
<keyword evidence="6 12" id="KW-0697">Rotamase</keyword>
<dbReference type="InterPro" id="IPR008880">
    <property type="entry name" value="Trigger_fac_C"/>
</dbReference>
<gene>
    <name evidence="12 16" type="primary">tig</name>
    <name evidence="16" type="ordered locus">MPNE_0384</name>
</gene>
<comment type="subcellular location">
    <subcellularLocation>
        <location evidence="12">Cytoplasm</location>
    </subcellularLocation>
    <text evidence="12">About half TF is bound to the ribosome near the polypeptide exit tunnel while the other half is free in the cytoplasm.</text>
</comment>
<dbReference type="FunFam" id="3.10.50.40:FF:000001">
    <property type="entry name" value="Trigger factor"/>
    <property type="match status" value="1"/>
</dbReference>
<evidence type="ECO:0000256" key="8">
    <source>
        <dbReference type="ARBA" id="ARBA00023235"/>
    </source>
</evidence>
<dbReference type="Pfam" id="PF05697">
    <property type="entry name" value="Trigger_N"/>
    <property type="match status" value="1"/>
</dbReference>
<evidence type="ECO:0000256" key="2">
    <source>
        <dbReference type="ARBA" id="ARBA00005464"/>
    </source>
</evidence>
<proteinExistence type="inferred from homology"/>
<dbReference type="PROSITE" id="PS50059">
    <property type="entry name" value="FKBP_PPIASE"/>
    <property type="match status" value="1"/>
</dbReference>
<dbReference type="Proteomes" id="UP000007756">
    <property type="component" value="Chromosome"/>
</dbReference>
<dbReference type="Pfam" id="PF00254">
    <property type="entry name" value="FKBP_C"/>
    <property type="match status" value="1"/>
</dbReference>
<protein>
    <recommendedName>
        <fullName evidence="4 12">Trigger factor</fullName>
        <shortName evidence="12">TF</shortName>
        <ecNumber evidence="3 12">5.2.1.8</ecNumber>
    </recommendedName>
    <alternativeName>
        <fullName evidence="11 12">PPIase</fullName>
    </alternativeName>
</protein>
<evidence type="ECO:0000256" key="7">
    <source>
        <dbReference type="ARBA" id="ARBA00023186"/>
    </source>
</evidence>
<dbReference type="Gene3D" id="3.30.70.1050">
    <property type="entry name" value="Trigger factor ribosome-binding domain"/>
    <property type="match status" value="1"/>
</dbReference>
<dbReference type="PATRIC" id="fig|722438.3.peg.369"/>
<evidence type="ECO:0000256" key="14">
    <source>
        <dbReference type="RuleBase" id="RU003914"/>
    </source>
</evidence>